<keyword evidence="2" id="KW-1185">Reference proteome</keyword>
<gene>
    <name evidence="1" type="ORF">JOQ06_026526</name>
</gene>
<sequence length="69" mass="7590">MLESALIPLRDTRACGEACSCTEFYISRVSHRGSERKGSLINLQLHAVSDDLNTVKDSQSALTRTYSSV</sequence>
<proteinExistence type="predicted"/>
<reference evidence="1" key="1">
    <citation type="submission" date="2022-11" db="EMBL/GenBank/DDBJ databases">
        <title>Chromosome-level genome of Pogonophryne albipinna.</title>
        <authorList>
            <person name="Jo E."/>
        </authorList>
    </citation>
    <scope>NUCLEOTIDE SEQUENCE</scope>
    <source>
        <strain evidence="1">SGF0006</strain>
        <tissue evidence="1">Muscle</tissue>
    </source>
</reference>
<comment type="caution">
    <text evidence="1">The sequence shown here is derived from an EMBL/GenBank/DDBJ whole genome shotgun (WGS) entry which is preliminary data.</text>
</comment>
<dbReference type="Proteomes" id="UP001219934">
    <property type="component" value="Unassembled WGS sequence"/>
</dbReference>
<organism evidence="1 2">
    <name type="scientific">Pogonophryne albipinna</name>
    <dbReference type="NCBI Taxonomy" id="1090488"/>
    <lineage>
        <taxon>Eukaryota</taxon>
        <taxon>Metazoa</taxon>
        <taxon>Chordata</taxon>
        <taxon>Craniata</taxon>
        <taxon>Vertebrata</taxon>
        <taxon>Euteleostomi</taxon>
        <taxon>Actinopterygii</taxon>
        <taxon>Neopterygii</taxon>
        <taxon>Teleostei</taxon>
        <taxon>Neoteleostei</taxon>
        <taxon>Acanthomorphata</taxon>
        <taxon>Eupercaria</taxon>
        <taxon>Perciformes</taxon>
        <taxon>Notothenioidei</taxon>
        <taxon>Pogonophryne</taxon>
    </lineage>
</organism>
<accession>A0AAD6B8P8</accession>
<dbReference type="AlphaFoldDB" id="A0AAD6B8P8"/>
<name>A0AAD6B8P8_9TELE</name>
<evidence type="ECO:0000313" key="1">
    <source>
        <dbReference type="EMBL" id="KAJ4940217.1"/>
    </source>
</evidence>
<protein>
    <submittedName>
        <fullName evidence="1">Uncharacterized protein</fullName>
    </submittedName>
</protein>
<dbReference type="EMBL" id="JAPTMU010000007">
    <property type="protein sequence ID" value="KAJ4940217.1"/>
    <property type="molecule type" value="Genomic_DNA"/>
</dbReference>
<evidence type="ECO:0000313" key="2">
    <source>
        <dbReference type="Proteomes" id="UP001219934"/>
    </source>
</evidence>